<sequence length="1404" mass="160503">MKRGCISLFLIFLFLQHLFPNKILDFDSYSIEDGFSSSKANTIIQDRKGFIWIGTWNGLTRFDGYNTVVYTSGIEEHGVISNREIVSLCEDDQGNIWIGTSSGLNRLNPETGNIDIYDFESRILSIYQDSRGDIWVGTWDEGLVRLNPETGQRDTFLEHNVISDIIEDEHNDFWIATYQGLVLFDRDSETYLRYTTNTDAPSTSIIHSVLTSLAISNDGALWIGFWGGGVSKMSRESLTRAFSFQHYQVREGDGSMSSNEVYRLHYDDYGNLWIGTWDAGLILLEEEQQTRSPQEAFFHNFEHDLNNRYSLSGNNISALFVDRSGILWVSGALIDRANVLKTSGITRYSTTEIQDGRAIENAVRSIAGDSIGNLWVGTSRSLKKFRKPAESFQLISSFENLSYHYNGNFFESNSVLALECFDQGLLVGTDDAGLLFFSKNELDRFPNSRFQFVNNQTNIALPGNKVDIITASKKYPGEFWIGTLQTGFARLTIENNTISEIRNYQTYNSGLSDNNIRDIIEDKNGFVWIATQRGLNRFDPETEDFINFYSVRGDASTINDNIINVLLEDSLGNLWIATNSGLNKKVVNVLSDGTEVINFKRFPAQRFVSSDLITNLFLDNEGNLWLGLYEGMVKFSVIDEAVIDYFQMREYQRVGVERNSAFRTYDGEIIIGGGYGFITFYPESLHFLSMPPEVTFTDIQIFNTSISNMVTNGERRFIKSVPYMNDLRLSYSDRVLTFVFSAMDYMDPQRNTYAYILEGFDDDWNLVGERNTATYTNIPDGEYVLKVLAANSDGVWADEPAILNITITPPWWKTTWAFSVYIFIILILLYFFQKYSIIQVKEKSNLFLEKIQREKEQELYDLKVRFFTNITHEFRTPLTLILGPIEEILSKSKVSADIEKSLKLVHRNTQRLLRLVNQLMEFRKVDRGKMELFLQKENITPILDDLYDSFLPLAEAKKIYLEVNYSPAEIIAWVDRDKFEKVLFNLLSNAVKFTENNGRISLNAGIEKDDRGQIERLFIEVIDDGIGIADVNKNQIFERFFQVDEKRSKSTGGIGLYLAKAFVDLHQGKIDVISEPGKGSCFRVTIPTDLGTTPEFLRDVIQKSTEMNVSDDAFVESGINIQTEGKNRGEDLSVKKSKSISKNKPVALVVEDDEDLNTFICDGLQEFFNVISTIDGKQGLELAKKNNPDIIVSDIMMPEMDGFEMCRELRDDINTSHIPVVFLTAKTMQEDEIQGLRLGAVDYIFKPFNMESLRLKLLNILENISTLQNRFRTDAILEPDVESLSSLDEEFLKNAVAAVDEQLDNPSFDVEKLSEKLRLTPNQTYRKIKALTGYTAKEFIRIHRLKTAAQLLIQRKRNISEIIYMVGFSSPSYFSRCFRDFFGCTPSEYIEKENDELEDQSIDE</sequence>
<dbReference type="InterPro" id="IPR018060">
    <property type="entry name" value="HTH_AraC"/>
</dbReference>
<dbReference type="Gene3D" id="3.40.50.2300">
    <property type="match status" value="1"/>
</dbReference>
<dbReference type="SUPFAM" id="SSF52172">
    <property type="entry name" value="CheY-like"/>
    <property type="match status" value="1"/>
</dbReference>
<dbReference type="Gene3D" id="1.10.287.130">
    <property type="match status" value="1"/>
</dbReference>
<keyword evidence="10" id="KW-0238">DNA-binding</keyword>
<dbReference type="Pfam" id="PF07495">
    <property type="entry name" value="Y_Y_Y"/>
    <property type="match status" value="1"/>
</dbReference>
<keyword evidence="4" id="KW-0808">Transferase</keyword>
<evidence type="ECO:0000256" key="6">
    <source>
        <dbReference type="ARBA" id="ARBA00022777"/>
    </source>
</evidence>
<keyword evidence="6 16" id="KW-0418">Kinase</keyword>
<feature type="domain" description="Response regulatory" evidence="15">
    <location>
        <begin position="1146"/>
        <end position="1261"/>
    </location>
</feature>
<dbReference type="FunFam" id="1.10.287.130:FF:000045">
    <property type="entry name" value="Two-component system sensor histidine kinase/response regulator"/>
    <property type="match status" value="1"/>
</dbReference>
<evidence type="ECO:0000259" key="14">
    <source>
        <dbReference type="PROSITE" id="PS50109"/>
    </source>
</evidence>
<dbReference type="Pfam" id="PF12833">
    <property type="entry name" value="HTH_18"/>
    <property type="match status" value="1"/>
</dbReference>
<dbReference type="CDD" id="cd00082">
    <property type="entry name" value="HisKA"/>
    <property type="match status" value="1"/>
</dbReference>
<evidence type="ECO:0000256" key="7">
    <source>
        <dbReference type="ARBA" id="ARBA00022840"/>
    </source>
</evidence>
<feature type="domain" description="Histidine kinase" evidence="14">
    <location>
        <begin position="869"/>
        <end position="1090"/>
    </location>
</feature>
<dbReference type="Gene3D" id="2.60.40.10">
    <property type="entry name" value="Immunoglobulins"/>
    <property type="match status" value="1"/>
</dbReference>
<evidence type="ECO:0000259" key="13">
    <source>
        <dbReference type="PROSITE" id="PS01124"/>
    </source>
</evidence>
<dbReference type="SUPFAM" id="SSF55874">
    <property type="entry name" value="ATPase domain of HSP90 chaperone/DNA topoisomerase II/histidine kinase"/>
    <property type="match status" value="1"/>
</dbReference>
<accession>A0A4R2GJE3</accession>
<dbReference type="Pfam" id="PF02518">
    <property type="entry name" value="HATPase_c"/>
    <property type="match status" value="1"/>
</dbReference>
<dbReference type="EC" id="2.7.13.3" evidence="2"/>
<protein>
    <recommendedName>
        <fullName evidence="2">histidine kinase</fullName>
        <ecNumber evidence="2">2.7.13.3</ecNumber>
    </recommendedName>
</protein>
<dbReference type="PROSITE" id="PS00041">
    <property type="entry name" value="HTH_ARAC_FAMILY_1"/>
    <property type="match status" value="1"/>
</dbReference>
<dbReference type="PANTHER" id="PTHR43547">
    <property type="entry name" value="TWO-COMPONENT HISTIDINE KINASE"/>
    <property type="match status" value="1"/>
</dbReference>
<dbReference type="CDD" id="cd17574">
    <property type="entry name" value="REC_OmpR"/>
    <property type="match status" value="1"/>
</dbReference>
<dbReference type="InterPro" id="IPR003594">
    <property type="entry name" value="HATPase_dom"/>
</dbReference>
<evidence type="ECO:0000256" key="5">
    <source>
        <dbReference type="ARBA" id="ARBA00022741"/>
    </source>
</evidence>
<dbReference type="GO" id="GO:0043565">
    <property type="term" value="F:sequence-specific DNA binding"/>
    <property type="evidence" value="ECO:0007669"/>
    <property type="project" value="InterPro"/>
</dbReference>
<keyword evidence="9" id="KW-0805">Transcription regulation</keyword>
<dbReference type="SUPFAM" id="SSF46689">
    <property type="entry name" value="Homeodomain-like"/>
    <property type="match status" value="1"/>
</dbReference>
<dbReference type="InterPro" id="IPR036890">
    <property type="entry name" value="HATPase_C_sf"/>
</dbReference>
<dbReference type="PROSITE" id="PS01124">
    <property type="entry name" value="HTH_ARAC_FAMILY_2"/>
    <property type="match status" value="1"/>
</dbReference>
<dbReference type="SUPFAM" id="SSF63829">
    <property type="entry name" value="Calcium-dependent phosphotriesterase"/>
    <property type="match status" value="2"/>
</dbReference>
<reference evidence="16 17" key="1">
    <citation type="submission" date="2019-03" db="EMBL/GenBank/DDBJ databases">
        <title>Genomic Encyclopedia of Type Strains, Phase IV (KMG-IV): sequencing the most valuable type-strain genomes for metagenomic binning, comparative biology and taxonomic classification.</title>
        <authorList>
            <person name="Goeker M."/>
        </authorList>
    </citation>
    <scope>NUCLEOTIDE SEQUENCE [LARGE SCALE GENOMIC DNA]</scope>
    <source>
        <strain evidence="16 17">DSM 24179</strain>
    </source>
</reference>
<dbReference type="GO" id="GO:0000155">
    <property type="term" value="F:phosphorelay sensor kinase activity"/>
    <property type="evidence" value="ECO:0007669"/>
    <property type="project" value="InterPro"/>
</dbReference>
<evidence type="ECO:0000256" key="3">
    <source>
        <dbReference type="ARBA" id="ARBA00022553"/>
    </source>
</evidence>
<name>A0A4R2GJE3_9BACT</name>
<dbReference type="FunFam" id="2.60.40.10:FF:000791">
    <property type="entry name" value="Two-component system sensor histidine kinase/response regulator"/>
    <property type="match status" value="1"/>
</dbReference>
<dbReference type="InterPro" id="IPR005467">
    <property type="entry name" value="His_kinase_dom"/>
</dbReference>
<dbReference type="InterPro" id="IPR015943">
    <property type="entry name" value="WD40/YVTN_repeat-like_dom_sf"/>
</dbReference>
<evidence type="ECO:0000256" key="1">
    <source>
        <dbReference type="ARBA" id="ARBA00000085"/>
    </source>
</evidence>
<dbReference type="SMART" id="SM00448">
    <property type="entry name" value="REC"/>
    <property type="match status" value="1"/>
</dbReference>
<keyword evidence="8" id="KW-0902">Two-component regulatory system</keyword>
<dbReference type="SUPFAM" id="SSF47384">
    <property type="entry name" value="Homodimeric domain of signal transducing histidine kinase"/>
    <property type="match status" value="1"/>
</dbReference>
<keyword evidence="17" id="KW-1185">Reference proteome</keyword>
<evidence type="ECO:0000256" key="10">
    <source>
        <dbReference type="ARBA" id="ARBA00023125"/>
    </source>
</evidence>
<evidence type="ECO:0000313" key="16">
    <source>
        <dbReference type="EMBL" id="TCO08842.1"/>
    </source>
</evidence>
<dbReference type="SMART" id="SM00342">
    <property type="entry name" value="HTH_ARAC"/>
    <property type="match status" value="1"/>
</dbReference>
<dbReference type="PRINTS" id="PR00344">
    <property type="entry name" value="BCTRLSENSOR"/>
</dbReference>
<dbReference type="Proteomes" id="UP000295221">
    <property type="component" value="Unassembled WGS sequence"/>
</dbReference>
<dbReference type="InterPro" id="IPR013783">
    <property type="entry name" value="Ig-like_fold"/>
</dbReference>
<evidence type="ECO:0000259" key="15">
    <source>
        <dbReference type="PROSITE" id="PS50110"/>
    </source>
</evidence>
<dbReference type="InterPro" id="IPR011123">
    <property type="entry name" value="Y_Y_Y"/>
</dbReference>
<dbReference type="InterPro" id="IPR011110">
    <property type="entry name" value="Reg_prop"/>
</dbReference>
<evidence type="ECO:0000256" key="2">
    <source>
        <dbReference type="ARBA" id="ARBA00012438"/>
    </source>
</evidence>
<dbReference type="InterPro" id="IPR018062">
    <property type="entry name" value="HTH_AraC-typ_CS"/>
</dbReference>
<dbReference type="GO" id="GO:0005524">
    <property type="term" value="F:ATP binding"/>
    <property type="evidence" value="ECO:0007669"/>
    <property type="project" value="UniProtKB-KW"/>
</dbReference>
<keyword evidence="3 12" id="KW-0597">Phosphoprotein</keyword>
<dbReference type="Gene3D" id="1.10.10.60">
    <property type="entry name" value="Homeodomain-like"/>
    <property type="match status" value="1"/>
</dbReference>
<dbReference type="InterPro" id="IPR001789">
    <property type="entry name" value="Sig_transdc_resp-reg_receiver"/>
</dbReference>
<proteinExistence type="predicted"/>
<dbReference type="Gene3D" id="3.30.565.10">
    <property type="entry name" value="Histidine kinase-like ATPase, C-terminal domain"/>
    <property type="match status" value="1"/>
</dbReference>
<evidence type="ECO:0000256" key="4">
    <source>
        <dbReference type="ARBA" id="ARBA00022679"/>
    </source>
</evidence>
<dbReference type="Pfam" id="PF00072">
    <property type="entry name" value="Response_reg"/>
    <property type="match status" value="1"/>
</dbReference>
<dbReference type="SMART" id="SM00388">
    <property type="entry name" value="HisKA"/>
    <property type="match status" value="1"/>
</dbReference>
<dbReference type="FunFam" id="3.30.565.10:FF:000037">
    <property type="entry name" value="Hybrid sensor histidine kinase/response regulator"/>
    <property type="match status" value="1"/>
</dbReference>
<dbReference type="Pfam" id="PF00512">
    <property type="entry name" value="HisKA"/>
    <property type="match status" value="1"/>
</dbReference>
<comment type="catalytic activity">
    <reaction evidence="1">
        <text>ATP + protein L-histidine = ADP + protein N-phospho-L-histidine.</text>
        <dbReference type="EC" id="2.7.13.3"/>
    </reaction>
</comment>
<keyword evidence="5" id="KW-0547">Nucleotide-binding</keyword>
<dbReference type="SMART" id="SM00387">
    <property type="entry name" value="HATPase_c"/>
    <property type="match status" value="1"/>
</dbReference>
<dbReference type="InterPro" id="IPR036097">
    <property type="entry name" value="HisK_dim/P_sf"/>
</dbReference>
<evidence type="ECO:0000256" key="12">
    <source>
        <dbReference type="PROSITE-ProRule" id="PRU00169"/>
    </source>
</evidence>
<dbReference type="InterPro" id="IPR004358">
    <property type="entry name" value="Sig_transdc_His_kin-like_C"/>
</dbReference>
<dbReference type="Pfam" id="PF07494">
    <property type="entry name" value="Reg_prop"/>
    <property type="match status" value="8"/>
</dbReference>
<dbReference type="RefSeq" id="WP_132433421.1">
    <property type="nucleotide sequence ID" value="NZ_SLWK01000004.1"/>
</dbReference>
<dbReference type="InterPro" id="IPR003661">
    <property type="entry name" value="HisK_dim/P_dom"/>
</dbReference>
<feature type="domain" description="HTH araC/xylS-type" evidence="13">
    <location>
        <begin position="1293"/>
        <end position="1392"/>
    </location>
</feature>
<feature type="modified residue" description="4-aspartylphosphate" evidence="12">
    <location>
        <position position="1194"/>
    </location>
</feature>
<dbReference type="InterPro" id="IPR009057">
    <property type="entry name" value="Homeodomain-like_sf"/>
</dbReference>
<dbReference type="GO" id="GO:0003700">
    <property type="term" value="F:DNA-binding transcription factor activity"/>
    <property type="evidence" value="ECO:0007669"/>
    <property type="project" value="InterPro"/>
</dbReference>
<evidence type="ECO:0000256" key="8">
    <source>
        <dbReference type="ARBA" id="ARBA00023012"/>
    </source>
</evidence>
<dbReference type="PROSITE" id="PS50110">
    <property type="entry name" value="RESPONSE_REGULATORY"/>
    <property type="match status" value="1"/>
</dbReference>
<evidence type="ECO:0000256" key="9">
    <source>
        <dbReference type="ARBA" id="ARBA00023015"/>
    </source>
</evidence>
<comment type="caution">
    <text evidence="16">The sequence shown here is derived from an EMBL/GenBank/DDBJ whole genome shotgun (WGS) entry which is preliminary data.</text>
</comment>
<dbReference type="InterPro" id="IPR011006">
    <property type="entry name" value="CheY-like_superfamily"/>
</dbReference>
<evidence type="ECO:0000256" key="11">
    <source>
        <dbReference type="ARBA" id="ARBA00023163"/>
    </source>
</evidence>
<keyword evidence="11" id="KW-0804">Transcription</keyword>
<dbReference type="PANTHER" id="PTHR43547:SF2">
    <property type="entry name" value="HYBRID SIGNAL TRANSDUCTION HISTIDINE KINASE C"/>
    <property type="match status" value="1"/>
</dbReference>
<dbReference type="OrthoDB" id="9797097at2"/>
<gene>
    <name evidence="16" type="ORF">EV194_104153</name>
</gene>
<dbReference type="EMBL" id="SLWK01000004">
    <property type="protein sequence ID" value="TCO08842.1"/>
    <property type="molecule type" value="Genomic_DNA"/>
</dbReference>
<dbReference type="Gene3D" id="2.130.10.10">
    <property type="entry name" value="YVTN repeat-like/Quinoprotein amine dehydrogenase"/>
    <property type="match status" value="4"/>
</dbReference>
<keyword evidence="7" id="KW-0067">ATP-binding</keyword>
<dbReference type="PROSITE" id="PS50109">
    <property type="entry name" value="HIS_KIN"/>
    <property type="match status" value="1"/>
</dbReference>
<organism evidence="16 17">
    <name type="scientific">Natronoflexus pectinivorans</name>
    <dbReference type="NCBI Taxonomy" id="682526"/>
    <lineage>
        <taxon>Bacteria</taxon>
        <taxon>Pseudomonadati</taxon>
        <taxon>Bacteroidota</taxon>
        <taxon>Bacteroidia</taxon>
        <taxon>Marinilabiliales</taxon>
        <taxon>Marinilabiliaceae</taxon>
        <taxon>Natronoflexus</taxon>
    </lineage>
</organism>
<evidence type="ECO:0000313" key="17">
    <source>
        <dbReference type="Proteomes" id="UP000295221"/>
    </source>
</evidence>